<proteinExistence type="predicted"/>
<reference evidence="1" key="1">
    <citation type="submission" date="2022-07" db="EMBL/GenBank/DDBJ databases">
        <title>Genome sequencing of Photobacterium atrarenae GJH2-4.</title>
        <authorList>
            <person name="Park S.-J."/>
        </authorList>
    </citation>
    <scope>NUCLEOTIDE SEQUENCE</scope>
    <source>
        <strain evidence="1">GJH2-4</strain>
    </source>
</reference>
<dbReference type="Proteomes" id="UP001057998">
    <property type="component" value="Chromosome 2"/>
</dbReference>
<gene>
    <name evidence="1" type="ORF">NNL38_20145</name>
</gene>
<keyword evidence="2" id="KW-1185">Reference proteome</keyword>
<dbReference type="EMBL" id="CP101509">
    <property type="protein sequence ID" value="UTV30870.1"/>
    <property type="molecule type" value="Genomic_DNA"/>
</dbReference>
<accession>A0ABY5GP53</accession>
<sequence>MSNKYLPITITMQVAKDFEGKAMPSLTMRPPTTNDVIIAQQQATRVLPDGSKYIDEAESEAQLFANLTGTTREFIGALEFYDYSQLGKAYDCFLLPLPQYVGKCALLFPGSAEASPLESSEPSPSLNSTIG</sequence>
<protein>
    <submittedName>
        <fullName evidence="1">Phage tail assembly protein</fullName>
    </submittedName>
</protein>
<dbReference type="RefSeq" id="WP_255392241.1">
    <property type="nucleotide sequence ID" value="NZ_CP101509.1"/>
</dbReference>
<dbReference type="Pfam" id="PF10109">
    <property type="entry name" value="Phage_TAC_7"/>
    <property type="match status" value="1"/>
</dbReference>
<organism evidence="1 2">
    <name type="scientific">Photobacterium atrarenae</name>
    <dbReference type="NCBI Taxonomy" id="865757"/>
    <lineage>
        <taxon>Bacteria</taxon>
        <taxon>Pseudomonadati</taxon>
        <taxon>Pseudomonadota</taxon>
        <taxon>Gammaproteobacteria</taxon>
        <taxon>Vibrionales</taxon>
        <taxon>Vibrionaceae</taxon>
        <taxon>Photobacterium</taxon>
    </lineage>
</organism>
<name>A0ABY5GP53_9GAMM</name>
<dbReference type="InterPro" id="IPR019289">
    <property type="entry name" value="Phage_tail_E/E"/>
</dbReference>
<evidence type="ECO:0000313" key="2">
    <source>
        <dbReference type="Proteomes" id="UP001057998"/>
    </source>
</evidence>
<evidence type="ECO:0000313" key="1">
    <source>
        <dbReference type="EMBL" id="UTV30870.1"/>
    </source>
</evidence>